<evidence type="ECO:0000256" key="8">
    <source>
        <dbReference type="SAM" id="Coils"/>
    </source>
</evidence>
<reference evidence="9" key="1">
    <citation type="submission" date="2020-11" db="EMBL/GenBank/DDBJ databases">
        <authorList>
            <person name="Tran Van P."/>
        </authorList>
    </citation>
    <scope>NUCLEOTIDE SEQUENCE</scope>
</reference>
<evidence type="ECO:0000256" key="3">
    <source>
        <dbReference type="ARBA" id="ARBA00018920"/>
    </source>
</evidence>
<keyword evidence="4" id="KW-0963">Cytoplasm</keyword>
<evidence type="ECO:0000256" key="6">
    <source>
        <dbReference type="ARBA" id="ARBA00024898"/>
    </source>
</evidence>
<accession>A0A7R9GHJ3</accession>
<comment type="similarity">
    <text evidence="2">Belongs to the LZTFL1 family.</text>
</comment>
<dbReference type="GO" id="GO:0005737">
    <property type="term" value="C:cytoplasm"/>
    <property type="evidence" value="ECO:0007669"/>
    <property type="project" value="UniProtKB-SubCell"/>
</dbReference>
<evidence type="ECO:0000256" key="7">
    <source>
        <dbReference type="ARBA" id="ARBA00026004"/>
    </source>
</evidence>
<evidence type="ECO:0000256" key="2">
    <source>
        <dbReference type="ARBA" id="ARBA00008868"/>
    </source>
</evidence>
<keyword evidence="10" id="KW-1185">Reference proteome</keyword>
<name>A0A7R9GHJ3_9CRUS</name>
<dbReference type="PANTHER" id="PTHR21635">
    <property type="entry name" value="LEUCINE ZIPPER TRANSCRIPTION FACTOR LIKE"/>
    <property type="match status" value="1"/>
</dbReference>
<dbReference type="GO" id="GO:1903565">
    <property type="term" value="P:negative regulation of protein localization to cilium"/>
    <property type="evidence" value="ECO:0007669"/>
    <property type="project" value="TreeGrafter"/>
</dbReference>
<dbReference type="EMBL" id="CAJPEX010004213">
    <property type="protein sequence ID" value="CAG0922868.1"/>
    <property type="molecule type" value="Genomic_DNA"/>
</dbReference>
<dbReference type="InterPro" id="IPR026157">
    <property type="entry name" value="LZTFL1"/>
</dbReference>
<feature type="coiled-coil region" evidence="8">
    <location>
        <begin position="253"/>
        <end position="325"/>
    </location>
</feature>
<dbReference type="OrthoDB" id="313412at2759"/>
<comment type="subunit">
    <text evidence="7">Self-associates. Interacts with BBS9; the interaction mediates the association of LZTL1 with the BBsome complex and regulates BBSome ciliary trafficking.</text>
</comment>
<feature type="coiled-coil region" evidence="8">
    <location>
        <begin position="157"/>
        <end position="212"/>
    </location>
</feature>
<gene>
    <name evidence="9" type="ORF">NMOB1V02_LOCUS10337</name>
</gene>
<comment type="function">
    <text evidence="6">Regulates ciliary localization of the BBSome complex. Together with the BBSome complex, controls SMO ciliary trafficking and contributes to the sonic hedgehog (SHH) pathway regulation. May play a role in neurite outgrowth. May have tumor suppressor function.</text>
</comment>
<evidence type="ECO:0000313" key="10">
    <source>
        <dbReference type="Proteomes" id="UP000678499"/>
    </source>
</evidence>
<dbReference type="PANTHER" id="PTHR21635:SF0">
    <property type="entry name" value="LEUCINE ZIPPER TRANSCRIPTION FACTOR-LIKE PROTEIN 1"/>
    <property type="match status" value="1"/>
</dbReference>
<comment type="subcellular location">
    <subcellularLocation>
        <location evidence="1">Cytoplasm</location>
    </subcellularLocation>
</comment>
<proteinExistence type="inferred from homology"/>
<organism evidence="9">
    <name type="scientific">Notodromas monacha</name>
    <dbReference type="NCBI Taxonomy" id="399045"/>
    <lineage>
        <taxon>Eukaryota</taxon>
        <taxon>Metazoa</taxon>
        <taxon>Ecdysozoa</taxon>
        <taxon>Arthropoda</taxon>
        <taxon>Crustacea</taxon>
        <taxon>Oligostraca</taxon>
        <taxon>Ostracoda</taxon>
        <taxon>Podocopa</taxon>
        <taxon>Podocopida</taxon>
        <taxon>Cypridocopina</taxon>
        <taxon>Cypridoidea</taxon>
        <taxon>Cyprididae</taxon>
        <taxon>Notodromas</taxon>
    </lineage>
</organism>
<protein>
    <recommendedName>
        <fullName evidence="3">Leucine zipper transcription factor-like protein 1</fullName>
    </recommendedName>
</protein>
<dbReference type="AlphaFoldDB" id="A0A7R9GHJ3"/>
<dbReference type="Pfam" id="PF15294">
    <property type="entry name" value="Leu_zip"/>
    <property type="match status" value="1"/>
</dbReference>
<evidence type="ECO:0000256" key="1">
    <source>
        <dbReference type="ARBA" id="ARBA00004496"/>
    </source>
</evidence>
<sequence length="327" mass="37649">VVHQEDQQPLGLNEHHKQELVDFMRFCRYQRMQKLRTVVACFNNAKDTRFLEPTYTSDEIAEIFSEVEKEVRDEVEGELLHMTHTSVLLLRGLFLQAQEWHLKLQADTAQLENMDLLEKIKKFEEAESAFGKETDALKQAATNKPSKLNPLHDAGASKLMSMEIEKLASQNNDLRERIKLLEEQVSSALRTKSELNKLLNDANAEILTLKNIAPVKPDDGEVRVSDELNEVKEELEHLKFSLAKGSEDDEAAKKQLESDLTSTKHRLLEIQEQLDIKEKELDKKLNQTAAFANLKKILVSKNDVIRKLRSKIQEHGIQLEEECREED</sequence>
<dbReference type="EMBL" id="OA886250">
    <property type="protein sequence ID" value="CAD7282716.1"/>
    <property type="molecule type" value="Genomic_DNA"/>
</dbReference>
<evidence type="ECO:0000256" key="4">
    <source>
        <dbReference type="ARBA" id="ARBA00022490"/>
    </source>
</evidence>
<evidence type="ECO:0000313" key="9">
    <source>
        <dbReference type="EMBL" id="CAD7282716.1"/>
    </source>
</evidence>
<keyword evidence="5 8" id="KW-0175">Coiled coil</keyword>
<dbReference type="Proteomes" id="UP000678499">
    <property type="component" value="Unassembled WGS sequence"/>
</dbReference>
<evidence type="ECO:0000256" key="5">
    <source>
        <dbReference type="ARBA" id="ARBA00023054"/>
    </source>
</evidence>
<feature type="non-terminal residue" evidence="9">
    <location>
        <position position="1"/>
    </location>
</feature>